<name>B2IHA4_BEII9</name>
<organism evidence="1 2">
    <name type="scientific">Beijerinckia indica subsp. indica (strain ATCC 9039 / DSM 1715 / NCIMB 8712)</name>
    <dbReference type="NCBI Taxonomy" id="395963"/>
    <lineage>
        <taxon>Bacteria</taxon>
        <taxon>Pseudomonadati</taxon>
        <taxon>Pseudomonadota</taxon>
        <taxon>Alphaproteobacteria</taxon>
        <taxon>Hyphomicrobiales</taxon>
        <taxon>Beijerinckiaceae</taxon>
        <taxon>Beijerinckia</taxon>
    </lineage>
</organism>
<keyword evidence="2" id="KW-1185">Reference proteome</keyword>
<dbReference type="AlphaFoldDB" id="B2IHA4"/>
<proteinExistence type="predicted"/>
<accession>B2IHA4</accession>
<dbReference type="RefSeq" id="WP_012385243.1">
    <property type="nucleotide sequence ID" value="NC_010581.1"/>
</dbReference>
<reference evidence="2" key="1">
    <citation type="submission" date="2008-03" db="EMBL/GenBank/DDBJ databases">
        <title>Complete sequence of chromosome of Beijerinckia indica subsp. indica ATCC 9039.</title>
        <authorList>
            <consortium name="US DOE Joint Genome Institute"/>
            <person name="Copeland A."/>
            <person name="Lucas S."/>
            <person name="Lapidus A."/>
            <person name="Glavina del Rio T."/>
            <person name="Dalin E."/>
            <person name="Tice H."/>
            <person name="Bruce D."/>
            <person name="Goodwin L."/>
            <person name="Pitluck S."/>
            <person name="LaButti K."/>
            <person name="Schmutz J."/>
            <person name="Larimer F."/>
            <person name="Land M."/>
            <person name="Hauser L."/>
            <person name="Kyrpides N."/>
            <person name="Mikhailova N."/>
            <person name="Dunfield P.F."/>
            <person name="Dedysh S.N."/>
            <person name="Liesack W."/>
            <person name="Saw J.H."/>
            <person name="Alam M."/>
            <person name="Chen Y."/>
            <person name="Murrell J.C."/>
            <person name="Richardson P."/>
        </authorList>
    </citation>
    <scope>NUCLEOTIDE SEQUENCE [LARGE SCALE GENOMIC DNA]</scope>
    <source>
        <strain evidence="2">ATCC 9039 / DSM 1715 / NCIMB 8712</strain>
    </source>
</reference>
<dbReference type="KEGG" id="bid:Bind_2273"/>
<dbReference type="HOGENOM" id="CLU_2328144_0_0_5"/>
<reference evidence="1 2" key="2">
    <citation type="journal article" date="2010" name="J. Bacteriol.">
        <title>Complete genome sequence of Beijerinckia indica subsp. indica.</title>
        <authorList>
            <person name="Tamas I."/>
            <person name="Dedysh S.N."/>
            <person name="Liesack W."/>
            <person name="Stott M.B."/>
            <person name="Alam M."/>
            <person name="Murrell J.C."/>
            <person name="Dunfield P.F."/>
        </authorList>
    </citation>
    <scope>NUCLEOTIDE SEQUENCE [LARGE SCALE GENOMIC DNA]</scope>
    <source>
        <strain evidence="2">ATCC 9039 / DSM 1715 / NCIMB 8712</strain>
    </source>
</reference>
<gene>
    <name evidence="1" type="ordered locus">Bind_2273</name>
</gene>
<evidence type="ECO:0000313" key="2">
    <source>
        <dbReference type="Proteomes" id="UP000001695"/>
    </source>
</evidence>
<protein>
    <submittedName>
        <fullName evidence="1">Uncharacterized protein</fullName>
    </submittedName>
</protein>
<evidence type="ECO:0000313" key="1">
    <source>
        <dbReference type="EMBL" id="ACB95889.1"/>
    </source>
</evidence>
<sequence>MIDADCSSSYCADLLFPAHDGKTAEIRRQTNYIRQISLQMKVLAEATNLSGLTEILERIILEAENITHEQMHDDTSARTRYLKLKCGRLEGSGRLSKF</sequence>
<dbReference type="EMBL" id="CP001016">
    <property type="protein sequence ID" value="ACB95889.1"/>
    <property type="molecule type" value="Genomic_DNA"/>
</dbReference>
<dbReference type="Proteomes" id="UP000001695">
    <property type="component" value="Chromosome"/>
</dbReference>